<reference evidence="3 4" key="1">
    <citation type="journal article" date="2009" name="Nature">
        <title>The Sorghum bicolor genome and the diversification of grasses.</title>
        <authorList>
            <person name="Paterson A.H."/>
            <person name="Bowers J.E."/>
            <person name="Bruggmann R."/>
            <person name="Dubchak I."/>
            <person name="Grimwood J."/>
            <person name="Gundlach H."/>
            <person name="Haberer G."/>
            <person name="Hellsten U."/>
            <person name="Mitros T."/>
            <person name="Poliakov A."/>
            <person name="Schmutz J."/>
            <person name="Spannagl M."/>
            <person name="Tang H."/>
            <person name="Wang X."/>
            <person name="Wicker T."/>
            <person name="Bharti A.K."/>
            <person name="Chapman J."/>
            <person name="Feltus F.A."/>
            <person name="Gowik U."/>
            <person name="Grigoriev I.V."/>
            <person name="Lyons E."/>
            <person name="Maher C.A."/>
            <person name="Martis M."/>
            <person name="Narechania A."/>
            <person name="Otillar R.P."/>
            <person name="Penning B.W."/>
            <person name="Salamov A.A."/>
            <person name="Wang Y."/>
            <person name="Zhang L."/>
            <person name="Carpita N.C."/>
            <person name="Freeling M."/>
            <person name="Gingle A.R."/>
            <person name="Hash C.T."/>
            <person name="Keller B."/>
            <person name="Klein P."/>
            <person name="Kresovich S."/>
            <person name="McCann M.C."/>
            <person name="Ming R."/>
            <person name="Peterson D.G."/>
            <person name="Mehboob-ur-Rahman"/>
            <person name="Ware D."/>
            <person name="Westhoff P."/>
            <person name="Mayer K.F."/>
            <person name="Messing J."/>
            <person name="Rokhsar D.S."/>
        </authorList>
    </citation>
    <scope>NUCLEOTIDE SEQUENCE [LARGE SCALE GENOMIC DNA]</scope>
    <source>
        <strain evidence="4">cv. BTx623</strain>
    </source>
</reference>
<evidence type="ECO:0000313" key="3">
    <source>
        <dbReference type="EMBL" id="KXG33445.1"/>
    </source>
</evidence>
<keyword evidence="2" id="KW-0812">Transmembrane</keyword>
<evidence type="ECO:0000256" key="1">
    <source>
        <dbReference type="SAM" id="MobiDB-lite"/>
    </source>
</evidence>
<dbReference type="EMBL" id="CM000762">
    <property type="protein sequence ID" value="KXG33445.1"/>
    <property type="molecule type" value="Genomic_DNA"/>
</dbReference>
<keyword evidence="4" id="KW-1185">Reference proteome</keyword>
<feature type="compositionally biased region" description="Acidic residues" evidence="1">
    <location>
        <begin position="210"/>
        <end position="225"/>
    </location>
</feature>
<feature type="compositionally biased region" description="Basic and acidic residues" evidence="1">
    <location>
        <begin position="700"/>
        <end position="714"/>
    </location>
</feature>
<feature type="compositionally biased region" description="Basic residues" evidence="1">
    <location>
        <begin position="727"/>
        <end position="738"/>
    </location>
</feature>
<evidence type="ECO:0000313" key="4">
    <source>
        <dbReference type="Proteomes" id="UP000000768"/>
    </source>
</evidence>
<feature type="compositionally biased region" description="Pro residues" evidence="1">
    <location>
        <begin position="115"/>
        <end position="125"/>
    </location>
</feature>
<dbReference type="Proteomes" id="UP000000768">
    <property type="component" value="Chromosome 3"/>
</dbReference>
<feature type="region of interest" description="Disordered" evidence="1">
    <location>
        <begin position="376"/>
        <end position="410"/>
    </location>
</feature>
<keyword evidence="2" id="KW-1133">Transmembrane helix</keyword>
<accession>A0A1B6Q6A7</accession>
<dbReference type="ExpressionAtlas" id="A0A1B6Q6A7">
    <property type="expression patterns" value="baseline and differential"/>
</dbReference>
<protein>
    <submittedName>
        <fullName evidence="3">Uncharacterized protein</fullName>
    </submittedName>
</protein>
<organism evidence="3 4">
    <name type="scientific">Sorghum bicolor</name>
    <name type="common">Sorghum</name>
    <name type="synonym">Sorghum vulgare</name>
    <dbReference type="NCBI Taxonomy" id="4558"/>
    <lineage>
        <taxon>Eukaryota</taxon>
        <taxon>Viridiplantae</taxon>
        <taxon>Streptophyta</taxon>
        <taxon>Embryophyta</taxon>
        <taxon>Tracheophyta</taxon>
        <taxon>Spermatophyta</taxon>
        <taxon>Magnoliopsida</taxon>
        <taxon>Liliopsida</taxon>
        <taxon>Poales</taxon>
        <taxon>Poaceae</taxon>
        <taxon>PACMAD clade</taxon>
        <taxon>Panicoideae</taxon>
        <taxon>Andropogonodae</taxon>
        <taxon>Andropogoneae</taxon>
        <taxon>Sorghinae</taxon>
        <taxon>Sorghum</taxon>
    </lineage>
</organism>
<sequence length="738" mass="80343">MAQVWKHFIPSHPQSLSISGSPPSTDPQIATSNRIHPLRHPFTMESPKRERVFPQGSPRRSPKAMRPGAARGADENTSPKHLVAVGAASSQRKKVLGERNDGGVGVMKGATAPPVQQPKPAPSPPTLAGHGAGPYDPKTNYTMQRPTFRCYDPERRREILLRVSRAADVMHDDCSSTTSGTAASEEDGDSLASDAAAASPISSAPRSDSEAELDDGEEEEEEEEVVPARRGGWARRLFLLLVAVSCTLCYIYCMNPAAFPTYSEDALGFVGGIGGLYDAGDHERESLGLLGPVYMMGPEDVPKGSTNQIVHEDTKRVDHLVSVTAMGLADICLNVSLGELTCQVGSERSENVSDLKEYSEMDILDTEGAISFQNDNQSSEVDWSGGNVPLDSISSTTTQTNEEEGSSESVHLEEWEDCSNQCVLQLVSMEKAIKSASDKMEDKKVESEELDLWQYENTAEAAKTICSGVKFLWSAMEPHLLQILACLSFACLVAALYRYYQRSRECCNCIITYDSLAEQPLLDQHQVVLLPVTSSVQDADLPVHSSEQPMQLTIPNQGLAGSLEVPMELTLPMLDPLVSLEDPVQESLPKTDPLVTHNVPVIGHGIHDQKLKQGDPEKVKASNGSFLKHSDVDSSKAPVVELLGEFMFANSSRGRSIKRLNQNAGDATVQELLEHLGKDEDVEKMQVHSSIIQSPSVQGAKKEQEKSVRLEKTDATPTPLTPTPLRRSSRLRSKVTSP</sequence>
<dbReference type="AlphaFoldDB" id="A0A1B6Q6A7"/>
<name>A0A1B6Q6A7_SORBI</name>
<dbReference type="PANTHER" id="PTHR34775:SF2">
    <property type="entry name" value="OS01G0765500 PROTEIN"/>
    <property type="match status" value="1"/>
</dbReference>
<feature type="compositionally biased region" description="Polar residues" evidence="1">
    <location>
        <begin position="687"/>
        <end position="697"/>
    </location>
</feature>
<dbReference type="STRING" id="4558.A0A1B6Q6A7"/>
<dbReference type="OrthoDB" id="1938687at2759"/>
<feature type="compositionally biased region" description="Polar residues" evidence="1">
    <location>
        <begin position="12"/>
        <end position="34"/>
    </location>
</feature>
<feature type="compositionally biased region" description="Low complexity" evidence="1">
    <location>
        <begin position="190"/>
        <end position="206"/>
    </location>
</feature>
<feature type="region of interest" description="Disordered" evidence="1">
    <location>
        <begin position="1"/>
        <end position="141"/>
    </location>
</feature>
<dbReference type="FunCoup" id="A0A1B6Q6A7">
    <property type="interactions" value="15"/>
</dbReference>
<feature type="region of interest" description="Disordered" evidence="1">
    <location>
        <begin position="684"/>
        <end position="738"/>
    </location>
</feature>
<reference evidence="4" key="2">
    <citation type="journal article" date="2018" name="Plant J.">
        <title>The Sorghum bicolor reference genome: improved assembly, gene annotations, a transcriptome atlas, and signatures of genome organization.</title>
        <authorList>
            <person name="McCormick R.F."/>
            <person name="Truong S.K."/>
            <person name="Sreedasyam A."/>
            <person name="Jenkins J."/>
            <person name="Shu S."/>
            <person name="Sims D."/>
            <person name="Kennedy M."/>
            <person name="Amirebrahimi M."/>
            <person name="Weers B.D."/>
            <person name="McKinley B."/>
            <person name="Mattison A."/>
            <person name="Morishige D.T."/>
            <person name="Grimwood J."/>
            <person name="Schmutz J."/>
            <person name="Mullet J.E."/>
        </authorList>
    </citation>
    <scope>NUCLEOTIDE SEQUENCE [LARGE SCALE GENOMIC DNA]</scope>
    <source>
        <strain evidence="4">cv. BTx623</strain>
    </source>
</reference>
<dbReference type="Gramene" id="KXG33445">
    <property type="protein sequence ID" value="KXG33445"/>
    <property type="gene ID" value="SORBI_3003G307200"/>
</dbReference>
<dbReference type="PANTHER" id="PTHR34775">
    <property type="entry name" value="TRANSMEMBRANE PROTEIN"/>
    <property type="match status" value="1"/>
</dbReference>
<gene>
    <name evidence="3" type="ORF">SORBI_3003G307200</name>
</gene>
<keyword evidence="2" id="KW-0472">Membrane</keyword>
<dbReference type="eggNOG" id="ENOG502QTA3">
    <property type="taxonomic scope" value="Eukaryota"/>
</dbReference>
<dbReference type="InParanoid" id="A0A1B6Q6A7"/>
<proteinExistence type="predicted"/>
<feature type="region of interest" description="Disordered" evidence="1">
    <location>
        <begin position="170"/>
        <end position="227"/>
    </location>
</feature>
<feature type="transmembrane region" description="Helical" evidence="2">
    <location>
        <begin position="233"/>
        <end position="253"/>
    </location>
</feature>
<evidence type="ECO:0000256" key="2">
    <source>
        <dbReference type="SAM" id="Phobius"/>
    </source>
</evidence>